<dbReference type="InterPro" id="IPR016667">
    <property type="entry name" value="Caps_polysacc_synth_CpsB/CapC"/>
</dbReference>
<name>A0A562T0C1_CHIJA</name>
<comment type="catalytic activity">
    <reaction evidence="4">
        <text>O-phospho-L-tyrosyl-[protein] + H2O = L-tyrosyl-[protein] + phosphate</text>
        <dbReference type="Rhea" id="RHEA:10684"/>
        <dbReference type="Rhea" id="RHEA-COMP:10136"/>
        <dbReference type="Rhea" id="RHEA-COMP:20101"/>
        <dbReference type="ChEBI" id="CHEBI:15377"/>
        <dbReference type="ChEBI" id="CHEBI:43474"/>
        <dbReference type="ChEBI" id="CHEBI:46858"/>
        <dbReference type="ChEBI" id="CHEBI:61978"/>
        <dbReference type="EC" id="3.1.3.48"/>
    </reaction>
</comment>
<evidence type="ECO:0000256" key="1">
    <source>
        <dbReference type="ARBA" id="ARBA00005750"/>
    </source>
</evidence>
<accession>A0A562T0C1</accession>
<comment type="similarity">
    <text evidence="1">Belongs to the metallo-dependent hydrolases superfamily. CpsB/CapC family.</text>
</comment>
<dbReference type="EC" id="3.1.3.48" evidence="2"/>
<comment type="caution">
    <text evidence="5">The sequence shown here is derived from an EMBL/GenBank/DDBJ whole genome shotgun (WGS) entry which is preliminary data.</text>
</comment>
<dbReference type="PANTHER" id="PTHR39181">
    <property type="entry name" value="TYROSINE-PROTEIN PHOSPHATASE YWQE"/>
    <property type="match status" value="1"/>
</dbReference>
<keyword evidence="3" id="KW-0378">Hydrolase</keyword>
<evidence type="ECO:0000256" key="2">
    <source>
        <dbReference type="ARBA" id="ARBA00013064"/>
    </source>
</evidence>
<proteinExistence type="inferred from homology"/>
<sequence length="249" mass="28750">MFFFKKRSSDISYAGLLSFMETDIHSHLIPAVDDGVQDIETSLLFIQQLQEMGIQKVITTPHIMADRYPNSVQTLTAPYMQVKKVLQEKGIDLAFSFAGEYYMDEYFEQLISSSSLLTLQGKMVLVEMSFIQAPPQLHQWLFSLIAAGYQPVLAHPERYNHYHDNYTQYAQLKEWGCQLQMNLLSITGYYGKHVQKIAERLLADKMIDLVGTDMHHQKHLQAIKSIKTNKKAFKLLEGYNFKNKELTNT</sequence>
<dbReference type="Gene3D" id="3.20.20.140">
    <property type="entry name" value="Metal-dependent hydrolases"/>
    <property type="match status" value="1"/>
</dbReference>
<dbReference type="AlphaFoldDB" id="A0A562T0C1"/>
<evidence type="ECO:0000256" key="3">
    <source>
        <dbReference type="ARBA" id="ARBA00022801"/>
    </source>
</evidence>
<organism evidence="5 6">
    <name type="scientific">Chitinophaga japonensis</name>
    <name type="common">Flexibacter japonensis</name>
    <dbReference type="NCBI Taxonomy" id="104662"/>
    <lineage>
        <taxon>Bacteria</taxon>
        <taxon>Pseudomonadati</taxon>
        <taxon>Bacteroidota</taxon>
        <taxon>Chitinophagia</taxon>
        <taxon>Chitinophagales</taxon>
        <taxon>Chitinophagaceae</taxon>
        <taxon>Chitinophaga</taxon>
    </lineage>
</organism>
<dbReference type="PANTHER" id="PTHR39181:SF1">
    <property type="entry name" value="TYROSINE-PROTEIN PHOSPHATASE YWQE"/>
    <property type="match status" value="1"/>
</dbReference>
<gene>
    <name evidence="5" type="ORF">LX66_4189</name>
</gene>
<dbReference type="GO" id="GO:0004725">
    <property type="term" value="F:protein tyrosine phosphatase activity"/>
    <property type="evidence" value="ECO:0007669"/>
    <property type="project" value="UniProtKB-EC"/>
</dbReference>
<dbReference type="InterPro" id="IPR016195">
    <property type="entry name" value="Pol/histidinol_Pase-like"/>
</dbReference>
<reference evidence="5 6" key="1">
    <citation type="journal article" date="2013" name="Stand. Genomic Sci.">
        <title>Genomic Encyclopedia of Type Strains, Phase I: The one thousand microbial genomes (KMG-I) project.</title>
        <authorList>
            <person name="Kyrpides N.C."/>
            <person name="Woyke T."/>
            <person name="Eisen J.A."/>
            <person name="Garrity G."/>
            <person name="Lilburn T.G."/>
            <person name="Beck B.J."/>
            <person name="Whitman W.B."/>
            <person name="Hugenholtz P."/>
            <person name="Klenk H.P."/>
        </authorList>
    </citation>
    <scope>NUCLEOTIDE SEQUENCE [LARGE SCALE GENOMIC DNA]</scope>
    <source>
        <strain evidence="5 6">DSM 13484</strain>
    </source>
</reference>
<protein>
    <recommendedName>
        <fullName evidence="2">protein-tyrosine-phosphatase</fullName>
        <ecNumber evidence="2">3.1.3.48</ecNumber>
    </recommendedName>
</protein>
<dbReference type="GO" id="GO:0030145">
    <property type="term" value="F:manganese ion binding"/>
    <property type="evidence" value="ECO:0007669"/>
    <property type="project" value="InterPro"/>
</dbReference>
<dbReference type="SUPFAM" id="SSF89550">
    <property type="entry name" value="PHP domain-like"/>
    <property type="match status" value="1"/>
</dbReference>
<evidence type="ECO:0000256" key="4">
    <source>
        <dbReference type="ARBA" id="ARBA00051722"/>
    </source>
</evidence>
<keyword evidence="6" id="KW-1185">Reference proteome</keyword>
<dbReference type="EMBL" id="VLLG01000004">
    <property type="protein sequence ID" value="TWI86922.1"/>
    <property type="molecule type" value="Genomic_DNA"/>
</dbReference>
<dbReference type="Proteomes" id="UP000316778">
    <property type="component" value="Unassembled WGS sequence"/>
</dbReference>
<evidence type="ECO:0000313" key="6">
    <source>
        <dbReference type="Proteomes" id="UP000316778"/>
    </source>
</evidence>
<evidence type="ECO:0000313" key="5">
    <source>
        <dbReference type="EMBL" id="TWI86922.1"/>
    </source>
</evidence>
<dbReference type="Pfam" id="PF19567">
    <property type="entry name" value="CpsB_CapC"/>
    <property type="match status" value="1"/>
</dbReference>